<dbReference type="SUPFAM" id="SSF48264">
    <property type="entry name" value="Cytochrome P450"/>
    <property type="match status" value="1"/>
</dbReference>
<dbReference type="PRINTS" id="PR00385">
    <property type="entry name" value="P450"/>
</dbReference>
<evidence type="ECO:0000256" key="1">
    <source>
        <dbReference type="ARBA" id="ARBA00001971"/>
    </source>
</evidence>
<dbReference type="PANTHER" id="PTHR24305">
    <property type="entry name" value="CYTOCHROME P450"/>
    <property type="match status" value="1"/>
</dbReference>
<gene>
    <name evidence="7" type="ORF">B0T11DRAFT_59382</name>
</gene>
<dbReference type="Proteomes" id="UP000813385">
    <property type="component" value="Unassembled WGS sequence"/>
</dbReference>
<dbReference type="AlphaFoldDB" id="A0A8K0TR84"/>
<keyword evidence="2 5" id="KW-0349">Heme</keyword>
<sequence>MASGSPKVAAILKHIGLLELVFLGTATWAAYRLLRALYNISPLHPLSKVPGPKLAAATYLPEFWHDVVKGGRYTHRIREMHEQYGPIVRINPDETHCSDPAFIDDIYPAGGKRRDKPQHQVRALGAWSSNIFGCADHDTHRIRRGAVARFFSRSMVSQLEGDIRGLIGRLCDKLLAEQGRGRPIDVTMAYSCLASDIISDYCFGEPFGLLAQKEWTPNFREAGTAVVRPAYYFRFFPFLSHLVALGTWFVDYLPEDMALFIRTLEIEIPALIANTKAEMNEGVVSSRARPTVFMELMQSDLPAHEKTPDRLKSEAFSLLGAATETTSWGLGTITYYLLAQPETMARLRAELEAVVEDPRQLPPLTTLERLPYLGAVIQEGLRLSYGVSSRTARIAVNEDLVYRGEFNKKAIELVLPRGYPVGMSPVITHHDETIFPDSYSFVPERWLDQRGRRDLDRAFMSFSKGSRVCLGMNLAMCELHLTLAAMTLRVFPHLRLFETTERDVRYDHDTLSPNPVRESKGIRVTVEVGRC</sequence>
<keyword evidence="3 5" id="KW-0479">Metal-binding</keyword>
<evidence type="ECO:0000256" key="3">
    <source>
        <dbReference type="ARBA" id="ARBA00022723"/>
    </source>
</evidence>
<keyword evidence="4 5" id="KW-0408">Iron</keyword>
<dbReference type="InterPro" id="IPR001128">
    <property type="entry name" value="Cyt_P450"/>
</dbReference>
<dbReference type="CDD" id="cd11062">
    <property type="entry name" value="CYP58-like"/>
    <property type="match status" value="1"/>
</dbReference>
<dbReference type="PANTHER" id="PTHR24305:SF147">
    <property type="entry name" value="P450, PUTATIVE (EUROFUNG)-RELATED"/>
    <property type="match status" value="1"/>
</dbReference>
<proteinExistence type="inferred from homology"/>
<dbReference type="EMBL" id="JAGPXD010000002">
    <property type="protein sequence ID" value="KAH7367989.1"/>
    <property type="molecule type" value="Genomic_DNA"/>
</dbReference>
<reference evidence="7" key="1">
    <citation type="journal article" date="2021" name="Nat. Commun.">
        <title>Genetic determinants of endophytism in the Arabidopsis root mycobiome.</title>
        <authorList>
            <person name="Mesny F."/>
            <person name="Miyauchi S."/>
            <person name="Thiergart T."/>
            <person name="Pickel B."/>
            <person name="Atanasova L."/>
            <person name="Karlsson M."/>
            <person name="Huettel B."/>
            <person name="Barry K.W."/>
            <person name="Haridas S."/>
            <person name="Chen C."/>
            <person name="Bauer D."/>
            <person name="Andreopoulos W."/>
            <person name="Pangilinan J."/>
            <person name="LaButti K."/>
            <person name="Riley R."/>
            <person name="Lipzen A."/>
            <person name="Clum A."/>
            <person name="Drula E."/>
            <person name="Henrissat B."/>
            <person name="Kohler A."/>
            <person name="Grigoriev I.V."/>
            <person name="Martin F.M."/>
            <person name="Hacquard S."/>
        </authorList>
    </citation>
    <scope>NUCLEOTIDE SEQUENCE</scope>
    <source>
        <strain evidence="7">MPI-CAGE-AT-0016</strain>
    </source>
</reference>
<evidence type="ECO:0000256" key="5">
    <source>
        <dbReference type="PIRSR" id="PIRSR602401-1"/>
    </source>
</evidence>
<dbReference type="GO" id="GO:0016705">
    <property type="term" value="F:oxidoreductase activity, acting on paired donors, with incorporation or reduction of molecular oxygen"/>
    <property type="evidence" value="ECO:0007669"/>
    <property type="project" value="InterPro"/>
</dbReference>
<dbReference type="PRINTS" id="PR00463">
    <property type="entry name" value="EP450I"/>
</dbReference>
<dbReference type="Gene3D" id="1.10.630.10">
    <property type="entry name" value="Cytochrome P450"/>
    <property type="match status" value="1"/>
</dbReference>
<evidence type="ECO:0000313" key="8">
    <source>
        <dbReference type="Proteomes" id="UP000813385"/>
    </source>
</evidence>
<dbReference type="Pfam" id="PF00067">
    <property type="entry name" value="p450"/>
    <property type="match status" value="1"/>
</dbReference>
<accession>A0A8K0TR84</accession>
<comment type="similarity">
    <text evidence="6">Belongs to the cytochrome P450 family.</text>
</comment>
<dbReference type="OrthoDB" id="3945418at2759"/>
<feature type="binding site" description="axial binding residue" evidence="5">
    <location>
        <position position="469"/>
    </location>
    <ligand>
        <name>heme</name>
        <dbReference type="ChEBI" id="CHEBI:30413"/>
    </ligand>
    <ligandPart>
        <name>Fe</name>
        <dbReference type="ChEBI" id="CHEBI:18248"/>
    </ligandPart>
</feature>
<keyword evidence="6" id="KW-0503">Monooxygenase</keyword>
<evidence type="ECO:0000256" key="2">
    <source>
        <dbReference type="ARBA" id="ARBA00022617"/>
    </source>
</evidence>
<name>A0A8K0TR84_9PEZI</name>
<dbReference type="InterPro" id="IPR017972">
    <property type="entry name" value="Cyt_P450_CS"/>
</dbReference>
<dbReference type="GO" id="GO:0005506">
    <property type="term" value="F:iron ion binding"/>
    <property type="evidence" value="ECO:0007669"/>
    <property type="project" value="InterPro"/>
</dbReference>
<organism evidence="7 8">
    <name type="scientific">Plectosphaerella cucumerina</name>
    <dbReference type="NCBI Taxonomy" id="40658"/>
    <lineage>
        <taxon>Eukaryota</taxon>
        <taxon>Fungi</taxon>
        <taxon>Dikarya</taxon>
        <taxon>Ascomycota</taxon>
        <taxon>Pezizomycotina</taxon>
        <taxon>Sordariomycetes</taxon>
        <taxon>Hypocreomycetidae</taxon>
        <taxon>Glomerellales</taxon>
        <taxon>Plectosphaerellaceae</taxon>
        <taxon>Plectosphaerella</taxon>
    </lineage>
</organism>
<comment type="cofactor">
    <cofactor evidence="1 5">
        <name>heme</name>
        <dbReference type="ChEBI" id="CHEBI:30413"/>
    </cofactor>
</comment>
<comment type="caution">
    <text evidence="7">The sequence shown here is derived from an EMBL/GenBank/DDBJ whole genome shotgun (WGS) entry which is preliminary data.</text>
</comment>
<protein>
    <submittedName>
        <fullName evidence="7">Cytochrome P450</fullName>
    </submittedName>
</protein>
<dbReference type="GO" id="GO:0020037">
    <property type="term" value="F:heme binding"/>
    <property type="evidence" value="ECO:0007669"/>
    <property type="project" value="InterPro"/>
</dbReference>
<dbReference type="GO" id="GO:0004497">
    <property type="term" value="F:monooxygenase activity"/>
    <property type="evidence" value="ECO:0007669"/>
    <property type="project" value="UniProtKB-KW"/>
</dbReference>
<keyword evidence="8" id="KW-1185">Reference proteome</keyword>
<evidence type="ECO:0000313" key="7">
    <source>
        <dbReference type="EMBL" id="KAH7367989.1"/>
    </source>
</evidence>
<dbReference type="InterPro" id="IPR036396">
    <property type="entry name" value="Cyt_P450_sf"/>
</dbReference>
<dbReference type="InterPro" id="IPR050121">
    <property type="entry name" value="Cytochrome_P450_monoxygenase"/>
</dbReference>
<evidence type="ECO:0000256" key="4">
    <source>
        <dbReference type="ARBA" id="ARBA00023004"/>
    </source>
</evidence>
<keyword evidence="6" id="KW-0560">Oxidoreductase</keyword>
<dbReference type="PROSITE" id="PS00086">
    <property type="entry name" value="CYTOCHROME_P450"/>
    <property type="match status" value="1"/>
</dbReference>
<dbReference type="InterPro" id="IPR002401">
    <property type="entry name" value="Cyt_P450_E_grp-I"/>
</dbReference>
<evidence type="ECO:0000256" key="6">
    <source>
        <dbReference type="RuleBase" id="RU000461"/>
    </source>
</evidence>